<dbReference type="AlphaFoldDB" id="X1P690"/>
<comment type="caution">
    <text evidence="1">The sequence shown here is derived from an EMBL/GenBank/DDBJ whole genome shotgun (WGS) entry which is preliminary data.</text>
</comment>
<organism evidence="1">
    <name type="scientific">marine sediment metagenome</name>
    <dbReference type="NCBI Taxonomy" id="412755"/>
    <lineage>
        <taxon>unclassified sequences</taxon>
        <taxon>metagenomes</taxon>
        <taxon>ecological metagenomes</taxon>
    </lineage>
</organism>
<proteinExistence type="predicted"/>
<evidence type="ECO:0000313" key="1">
    <source>
        <dbReference type="EMBL" id="GAI51378.1"/>
    </source>
</evidence>
<gene>
    <name evidence="1" type="ORF">S06H3_62801</name>
</gene>
<reference evidence="1" key="1">
    <citation type="journal article" date="2014" name="Front. Microbiol.">
        <title>High frequency of phylogenetically diverse reductive dehalogenase-homologous genes in deep subseafloor sedimentary metagenomes.</title>
        <authorList>
            <person name="Kawai M."/>
            <person name="Futagami T."/>
            <person name="Toyoda A."/>
            <person name="Takaki Y."/>
            <person name="Nishi S."/>
            <person name="Hori S."/>
            <person name="Arai W."/>
            <person name="Tsubouchi T."/>
            <person name="Morono Y."/>
            <person name="Uchiyama I."/>
            <person name="Ito T."/>
            <person name="Fujiyama A."/>
            <person name="Inagaki F."/>
            <person name="Takami H."/>
        </authorList>
    </citation>
    <scope>NUCLEOTIDE SEQUENCE</scope>
    <source>
        <strain evidence="1">Expedition CK06-06</strain>
    </source>
</reference>
<dbReference type="EMBL" id="BARV01041506">
    <property type="protein sequence ID" value="GAI51378.1"/>
    <property type="molecule type" value="Genomic_DNA"/>
</dbReference>
<sequence length="82" mass="9324">MLLTSATVLIIVLILVLKPEAFFSRVKYTFQEKESRLARIGDIYFDQSSSARIFSWKDSIESWKKRPILGRGIAGFGLIDGQ</sequence>
<accession>X1P690</accession>
<protein>
    <submittedName>
        <fullName evidence="1">Uncharacterized protein</fullName>
    </submittedName>
</protein>
<feature type="non-terminal residue" evidence="1">
    <location>
        <position position="82"/>
    </location>
</feature>
<name>X1P690_9ZZZZ</name>